<keyword evidence="6" id="KW-0862">Zinc</keyword>
<feature type="compositionally biased region" description="Basic and acidic residues" evidence="8">
    <location>
        <begin position="394"/>
        <end position="421"/>
    </location>
</feature>
<feature type="compositionally biased region" description="Polar residues" evidence="8">
    <location>
        <begin position="1374"/>
        <end position="1391"/>
    </location>
</feature>
<dbReference type="SMART" id="SM00355">
    <property type="entry name" value="ZnF_C2H2"/>
    <property type="match status" value="1"/>
</dbReference>
<comment type="subcellular location">
    <subcellularLocation>
        <location evidence="1">Nucleus</location>
    </subcellularLocation>
</comment>
<keyword evidence="6" id="KW-0479">Metal-binding</keyword>
<feature type="compositionally biased region" description="Polar residues" evidence="8">
    <location>
        <begin position="2225"/>
        <end position="2236"/>
    </location>
</feature>
<feature type="compositionally biased region" description="Basic and acidic residues" evidence="8">
    <location>
        <begin position="810"/>
        <end position="821"/>
    </location>
</feature>
<dbReference type="PROSITE" id="PS00463">
    <property type="entry name" value="ZN2_CY6_FUNGAL_1"/>
    <property type="match status" value="1"/>
</dbReference>
<dbReference type="OrthoDB" id="5431013at2759"/>
<feature type="compositionally biased region" description="Basic and acidic residues" evidence="8">
    <location>
        <begin position="1418"/>
        <end position="1427"/>
    </location>
</feature>
<dbReference type="SUPFAM" id="SSF57701">
    <property type="entry name" value="Zn2/Cys6 DNA-binding domain"/>
    <property type="match status" value="1"/>
</dbReference>
<evidence type="ECO:0000256" key="7">
    <source>
        <dbReference type="SAM" id="Coils"/>
    </source>
</evidence>
<dbReference type="PROSITE" id="PS00028">
    <property type="entry name" value="ZINC_FINGER_C2H2_1"/>
    <property type="match status" value="1"/>
</dbReference>
<feature type="compositionally biased region" description="Basic and acidic residues" evidence="8">
    <location>
        <begin position="944"/>
        <end position="953"/>
    </location>
</feature>
<reference evidence="11" key="1">
    <citation type="journal article" date="2020" name="Stud. Mycol.">
        <title>101 Dothideomycetes genomes: a test case for predicting lifestyles and emergence of pathogens.</title>
        <authorList>
            <person name="Haridas S."/>
            <person name="Albert R."/>
            <person name="Binder M."/>
            <person name="Bloem J."/>
            <person name="Labutti K."/>
            <person name="Salamov A."/>
            <person name="Andreopoulos B."/>
            <person name="Baker S."/>
            <person name="Barry K."/>
            <person name="Bills G."/>
            <person name="Bluhm B."/>
            <person name="Cannon C."/>
            <person name="Castanera R."/>
            <person name="Culley D."/>
            <person name="Daum C."/>
            <person name="Ezra D."/>
            <person name="Gonzalez J."/>
            <person name="Henrissat B."/>
            <person name="Kuo A."/>
            <person name="Liang C."/>
            <person name="Lipzen A."/>
            <person name="Lutzoni F."/>
            <person name="Magnuson J."/>
            <person name="Mondo S."/>
            <person name="Nolan M."/>
            <person name="Ohm R."/>
            <person name="Pangilinan J."/>
            <person name="Park H.-J."/>
            <person name="Ramirez L."/>
            <person name="Alfaro M."/>
            <person name="Sun H."/>
            <person name="Tritt A."/>
            <person name="Yoshinaga Y."/>
            <person name="Zwiers L.-H."/>
            <person name="Turgeon B."/>
            <person name="Goodwin S."/>
            <person name="Spatafora J."/>
            <person name="Crous P."/>
            <person name="Grigoriev I."/>
        </authorList>
    </citation>
    <scope>NUCLEOTIDE SEQUENCE</scope>
    <source>
        <strain evidence="11">CBS 269.34</strain>
    </source>
</reference>
<feature type="region of interest" description="Disordered" evidence="8">
    <location>
        <begin position="2222"/>
        <end position="2253"/>
    </location>
</feature>
<keyword evidence="4" id="KW-0804">Transcription</keyword>
<dbReference type="Pfam" id="PF02045">
    <property type="entry name" value="CBFB_NFYA"/>
    <property type="match status" value="1"/>
</dbReference>
<accession>A0A6A6QLF6</accession>
<feature type="region of interest" description="Disordered" evidence="8">
    <location>
        <begin position="1275"/>
        <end position="1302"/>
    </location>
</feature>
<keyword evidence="2" id="KW-0805">Transcription regulation</keyword>
<feature type="compositionally biased region" description="Basic residues" evidence="8">
    <location>
        <begin position="1744"/>
        <end position="1756"/>
    </location>
</feature>
<dbReference type="GO" id="GO:0005634">
    <property type="term" value="C:nucleus"/>
    <property type="evidence" value="ECO:0007669"/>
    <property type="project" value="UniProtKB-SubCell"/>
</dbReference>
<dbReference type="EMBL" id="MU004193">
    <property type="protein sequence ID" value="KAF2492949.1"/>
    <property type="molecule type" value="Genomic_DNA"/>
</dbReference>
<feature type="domain" description="C2H2-type" evidence="10">
    <location>
        <begin position="1954"/>
        <end position="1981"/>
    </location>
</feature>
<feature type="region of interest" description="Disordered" evidence="8">
    <location>
        <begin position="803"/>
        <end position="829"/>
    </location>
</feature>
<dbReference type="SMART" id="SM00066">
    <property type="entry name" value="GAL4"/>
    <property type="match status" value="1"/>
</dbReference>
<feature type="region of interest" description="Disordered" evidence="8">
    <location>
        <begin position="939"/>
        <end position="969"/>
    </location>
</feature>
<keyword evidence="3" id="KW-0238">DNA-binding</keyword>
<dbReference type="PROSITE" id="PS51152">
    <property type="entry name" value="NFYA_HAP2_2"/>
    <property type="match status" value="1"/>
</dbReference>
<name>A0A6A6QLF6_9PEZI</name>
<feature type="compositionally biased region" description="Acidic residues" evidence="8">
    <location>
        <begin position="1791"/>
        <end position="1803"/>
    </location>
</feature>
<evidence type="ECO:0000256" key="6">
    <source>
        <dbReference type="PROSITE-ProRule" id="PRU00042"/>
    </source>
</evidence>
<feature type="region of interest" description="Disordered" evidence="8">
    <location>
        <begin position="232"/>
        <end position="261"/>
    </location>
</feature>
<feature type="region of interest" description="Disordered" evidence="8">
    <location>
        <begin position="894"/>
        <end position="922"/>
    </location>
</feature>
<dbReference type="InterPro" id="IPR001289">
    <property type="entry name" value="NFYA"/>
</dbReference>
<dbReference type="GO" id="GO:0008270">
    <property type="term" value="F:zinc ion binding"/>
    <property type="evidence" value="ECO:0007669"/>
    <property type="project" value="UniProtKB-KW"/>
</dbReference>
<evidence type="ECO:0000256" key="3">
    <source>
        <dbReference type="ARBA" id="ARBA00023125"/>
    </source>
</evidence>
<dbReference type="InterPro" id="IPR013087">
    <property type="entry name" value="Znf_C2H2_type"/>
</dbReference>
<evidence type="ECO:0000313" key="12">
    <source>
        <dbReference type="Proteomes" id="UP000799750"/>
    </source>
</evidence>
<feature type="compositionally biased region" description="Polar residues" evidence="8">
    <location>
        <begin position="1506"/>
        <end position="1521"/>
    </location>
</feature>
<feature type="compositionally biased region" description="Pro residues" evidence="8">
    <location>
        <begin position="1541"/>
        <end position="1551"/>
    </location>
</feature>
<feature type="region of interest" description="Disordered" evidence="8">
    <location>
        <begin position="2276"/>
        <end position="2317"/>
    </location>
</feature>
<dbReference type="Pfam" id="PF00172">
    <property type="entry name" value="Zn_clus"/>
    <property type="match status" value="1"/>
</dbReference>
<feature type="compositionally biased region" description="Low complexity" evidence="8">
    <location>
        <begin position="1850"/>
        <end position="1866"/>
    </location>
</feature>
<evidence type="ECO:0008006" key="13">
    <source>
        <dbReference type="Google" id="ProtNLM"/>
    </source>
</evidence>
<feature type="compositionally biased region" description="Acidic residues" evidence="8">
    <location>
        <begin position="1447"/>
        <end position="1471"/>
    </location>
</feature>
<feature type="region of interest" description="Disordered" evidence="8">
    <location>
        <begin position="1224"/>
        <end position="1262"/>
    </location>
</feature>
<dbReference type="CDD" id="cd00067">
    <property type="entry name" value="GAL4"/>
    <property type="match status" value="1"/>
</dbReference>
<feature type="compositionally biased region" description="Basic and acidic residues" evidence="8">
    <location>
        <begin position="1709"/>
        <end position="1728"/>
    </location>
</feature>
<dbReference type="PROSITE" id="PS50048">
    <property type="entry name" value="ZN2_CY6_FUNGAL_2"/>
    <property type="match status" value="1"/>
</dbReference>
<feature type="compositionally biased region" description="Low complexity" evidence="8">
    <location>
        <begin position="1166"/>
        <end position="1176"/>
    </location>
</feature>
<feature type="compositionally biased region" description="Basic and acidic residues" evidence="8">
    <location>
        <begin position="1226"/>
        <end position="1240"/>
    </location>
</feature>
<feature type="domain" description="Zn(2)-C6 fungal-type" evidence="9">
    <location>
        <begin position="1319"/>
        <end position="1349"/>
    </location>
</feature>
<dbReference type="GO" id="GO:0003677">
    <property type="term" value="F:DNA binding"/>
    <property type="evidence" value="ECO:0007669"/>
    <property type="project" value="UniProtKB-KW"/>
</dbReference>
<evidence type="ECO:0000259" key="9">
    <source>
        <dbReference type="PROSITE" id="PS50048"/>
    </source>
</evidence>
<feature type="compositionally biased region" description="Basic and acidic residues" evidence="8">
    <location>
        <begin position="2301"/>
        <end position="2317"/>
    </location>
</feature>
<dbReference type="Proteomes" id="UP000799750">
    <property type="component" value="Unassembled WGS sequence"/>
</dbReference>
<feature type="coiled-coil region" evidence="7">
    <location>
        <begin position="160"/>
        <end position="187"/>
    </location>
</feature>
<feature type="compositionally biased region" description="Polar residues" evidence="8">
    <location>
        <begin position="1275"/>
        <end position="1289"/>
    </location>
</feature>
<gene>
    <name evidence="11" type="ORF">BU16DRAFT_529203</name>
</gene>
<feature type="compositionally biased region" description="Low complexity" evidence="8">
    <location>
        <begin position="506"/>
        <end position="545"/>
    </location>
</feature>
<dbReference type="Gene3D" id="4.10.240.10">
    <property type="entry name" value="Zn(2)-C6 fungal-type DNA-binding domain"/>
    <property type="match status" value="1"/>
</dbReference>
<feature type="region of interest" description="Disordered" evidence="8">
    <location>
        <begin position="387"/>
        <end position="434"/>
    </location>
</feature>
<feature type="region of interest" description="Disordered" evidence="8">
    <location>
        <begin position="1418"/>
        <end position="1570"/>
    </location>
</feature>
<evidence type="ECO:0000256" key="4">
    <source>
        <dbReference type="ARBA" id="ARBA00023163"/>
    </source>
</evidence>
<feature type="compositionally biased region" description="Polar residues" evidence="8">
    <location>
        <begin position="1241"/>
        <end position="1256"/>
    </location>
</feature>
<dbReference type="InterPro" id="IPR039327">
    <property type="entry name" value="CON7-like"/>
</dbReference>
<feature type="region of interest" description="Disordered" evidence="8">
    <location>
        <begin position="1165"/>
        <end position="1187"/>
    </location>
</feature>
<feature type="region of interest" description="Disordered" evidence="8">
    <location>
        <begin position="1374"/>
        <end position="1395"/>
    </location>
</feature>
<dbReference type="PROSITE" id="PS50157">
    <property type="entry name" value="ZINC_FINGER_C2H2_2"/>
    <property type="match status" value="1"/>
</dbReference>
<feature type="compositionally biased region" description="Basic and acidic residues" evidence="8">
    <location>
        <begin position="770"/>
        <end position="783"/>
    </location>
</feature>
<evidence type="ECO:0000256" key="1">
    <source>
        <dbReference type="ARBA" id="ARBA00004123"/>
    </source>
</evidence>
<organism evidence="11 12">
    <name type="scientific">Lophium mytilinum</name>
    <dbReference type="NCBI Taxonomy" id="390894"/>
    <lineage>
        <taxon>Eukaryota</taxon>
        <taxon>Fungi</taxon>
        <taxon>Dikarya</taxon>
        <taxon>Ascomycota</taxon>
        <taxon>Pezizomycotina</taxon>
        <taxon>Dothideomycetes</taxon>
        <taxon>Pleosporomycetidae</taxon>
        <taxon>Mytilinidiales</taxon>
        <taxon>Mytilinidiaceae</taxon>
        <taxon>Lophium</taxon>
    </lineage>
</organism>
<proteinExistence type="predicted"/>
<keyword evidence="7" id="KW-0175">Coiled coil</keyword>
<evidence type="ECO:0000256" key="8">
    <source>
        <dbReference type="SAM" id="MobiDB-lite"/>
    </source>
</evidence>
<dbReference type="PANTHER" id="PTHR36167">
    <property type="entry name" value="C2H2 FINGER DOMAIN TRANSCRIPTION FACTOR (EUROFUNG)-RELATED"/>
    <property type="match status" value="1"/>
</dbReference>
<keyword evidence="12" id="KW-1185">Reference proteome</keyword>
<feature type="region of interest" description="Disordered" evidence="8">
    <location>
        <begin position="676"/>
        <end position="706"/>
    </location>
</feature>
<feature type="compositionally biased region" description="Basic and acidic residues" evidence="8">
    <location>
        <begin position="2276"/>
        <end position="2285"/>
    </location>
</feature>
<evidence type="ECO:0000256" key="2">
    <source>
        <dbReference type="ARBA" id="ARBA00023015"/>
    </source>
</evidence>
<dbReference type="InterPro" id="IPR001138">
    <property type="entry name" value="Zn2Cys6_DnaBD"/>
</dbReference>
<dbReference type="InterPro" id="IPR036864">
    <property type="entry name" value="Zn2-C6_fun-type_DNA-bd_sf"/>
</dbReference>
<protein>
    <recommendedName>
        <fullName evidence="13">Zn(2)-C6 fungal-type domain-containing protein</fullName>
    </recommendedName>
</protein>
<dbReference type="GO" id="GO:0000981">
    <property type="term" value="F:DNA-binding transcription factor activity, RNA polymerase II-specific"/>
    <property type="evidence" value="ECO:0007669"/>
    <property type="project" value="InterPro"/>
</dbReference>
<feature type="region of interest" description="Disordered" evidence="8">
    <location>
        <begin position="466"/>
        <end position="564"/>
    </location>
</feature>
<feature type="compositionally biased region" description="Polar residues" evidence="8">
    <location>
        <begin position="1430"/>
        <end position="1445"/>
    </location>
</feature>
<feature type="compositionally biased region" description="Acidic residues" evidence="8">
    <location>
        <begin position="2346"/>
        <end position="2356"/>
    </location>
</feature>
<evidence type="ECO:0000259" key="10">
    <source>
        <dbReference type="PROSITE" id="PS50157"/>
    </source>
</evidence>
<dbReference type="PANTHER" id="PTHR36167:SF4">
    <property type="entry name" value="FUNGAL N-TERMINAL DOMAIN-CONTAINING PROTEIN"/>
    <property type="match status" value="1"/>
</dbReference>
<feature type="coiled-coil region" evidence="7">
    <location>
        <begin position="1079"/>
        <end position="1109"/>
    </location>
</feature>
<feature type="compositionally biased region" description="Basic and acidic residues" evidence="8">
    <location>
        <begin position="1818"/>
        <end position="1836"/>
    </location>
</feature>
<dbReference type="Gene3D" id="6.10.250.2430">
    <property type="match status" value="1"/>
</dbReference>
<feature type="compositionally biased region" description="Polar residues" evidence="8">
    <location>
        <begin position="894"/>
        <end position="911"/>
    </location>
</feature>
<feature type="region of interest" description="Disordered" evidence="8">
    <location>
        <begin position="720"/>
        <end position="786"/>
    </location>
</feature>
<keyword evidence="6" id="KW-0863">Zinc-finger</keyword>
<evidence type="ECO:0000313" key="11">
    <source>
        <dbReference type="EMBL" id="KAF2492949.1"/>
    </source>
</evidence>
<feature type="compositionally biased region" description="Basic and acidic residues" evidence="8">
    <location>
        <begin position="1607"/>
        <end position="1623"/>
    </location>
</feature>
<feature type="compositionally biased region" description="Polar residues" evidence="8">
    <location>
        <begin position="1867"/>
        <end position="1876"/>
    </location>
</feature>
<sequence length="2376" mass="263636">MAELIGLTASIIGIAGAGVKLSTTLYTFAESSSRADQDITDIAGDVALTANVLDSVGNVLKEEDTRCLASKAALNDAENILKRCETVFGDIRQVVEKRTKIGKDGKKSITTLGRLAWPLKEQRVELMRRRLDSLKTSLLLLLKVLSFAGDRARGKEASLLREERENIRALHKRHQESLENLSLLEKKLDNISLDDSETLRGSTNPSRTSTINLIAHPPLAASVSIRKITALKGNTPDPLSDDSDDTIGGSDSGSDDEPITPEDLLKCTKHVQKLLRRIQSFQSLVEGATPARRSKRRVHKAYHRFCVKIERDILRHPAMAKAEEGLSPKTYRSAQSLVQQQTLPSIDSLIAMDAVPPRSEVDLGSEEALNPRQGLLLPAAQQKEALHLSQQQKPAEESLVRPGYRRGDDVARSPRHMDPKTHTLIPDIHNSPIKPPAISPYTSPDIYNTNAESDIEAGAGLAALKMAEAQEEAEEGRRRSGGGGLLSSFTAEPPTPTASCLPPHMPSQMQMQPQQKYAQAQASSQTSAQTQRNVLAQAQAQAQQQRHMLSQMQMRPRQKPAQAQFSAQIQAQTQRYAQAQAQAQAEQHASQYTANQAYQQMQQQMAIQRIASQPTPVPSTPLTPMDASLSKVSDNVSSNAPSLDLGNADDYDVLANFDFDTFLAGASGDDEFPVTFSNPHGLDPSESKRPARTGINNGPVEDPPLFINPKQFHRILKRRLERHKLESPPEGRDEELDTATRGFGIRSSGDPYQRRCSSSQEPGAQLPDSRASDVRIPDPRTSDIHFANPRFAEPRVFDRRMSMSNSSATLDHEPADAHENESGNTHGQLDTQAKDHALHEYQLRLICGGPQENKKRLKMIRIEDVQEVPQSSNHNESSLPGAVQVQLPDQSMPFPTQQTRTYPSYEQTSPMLPSPGNPMLQNHLQQADSYQPMLLEQQWKKRQKESQQQEEARAAQYRPGPINHQAAQYTPGPIDYQALRDYQMSLMVLKHPTKREIAAAKRGTAPGGISPVQEAESNVPRWKQAIPNKKEPLQSSQKSNSRFELAQTVFQSPWQSSATLASVAGVNAPETGAPKSQALQDYETQLMLLESQKKRLRLALEDRDRVDRRGGDICASETAFYATKQQQAYGASTWQQSAALPASVHDGMTSYNGIDFNNPWSGPPKYSSSTGYTSTGPASHHGEEPSQLLLKPDTEVEFQNRTPMEYAQKLQALEQEGLRRYTISRQESDGRVQSEDREQGHQIQSRVLEQQDQNATVAEKEGSTYKLAELSSSLIGARQSQDSNNSAIRGSNGEAGTKESLKEVDELKGNRLNAYKRVACMTCRKRKSSCDGARPICSRCTKRGRGCGYDEVRWKSRPNRGFVKSLENRLQTVETPLKSQDGTTEGQSQNHMLPPFQTAEPRYQFHYSRIKIDAPTSKDLDVDREEPTNLFRNSTIGNFERMQTMTSEDETSDDADDDETQGDLWPEEIEDVDAKKQEGDVISDGNEETNLLLGPESTPNTDRDQAQSSSLLKAPPTSTYTDVVMNSEDSRDHTGQTLAAAPPPPPVPGPPMHGSSAPFGNIGEEFTDPGYPSFYGPDVLESFDFDSFLHVEDTLKAKSPFNFSGAEENRNNPEAGLRDEENHSYGARETTQARQDDSLTEEQWLAAIDTDGDESPVPKKRRRGAKITKSQTMDGDATLADQRKGSGYVSPRKPSTQKDAFSLASPEYRPSEEKEELRVDARTEERIPKLSAGHAPYRPLSPHVHVKRKKPNRRNTRPSQGDTVLMSFMDPNRPEIARLVGEQALISDSGSEADEEEDMEEIVPQEVNTEFAPPSRQSSDELDRRIDALRPPDRDRNRKRSRGRSTSDISTSARPADSPRRSSPSSIWRQNDISDSTNRKEKKSMKDKVRNPRVKKRVAYDVKEKIPSCHIDPPADTLEEDLDLDMEDPEGPPVPARDLIAAPNLEQHILTKRFQCSYCPRRFPLADHLRSHLSSHSHLSSDYKEILRDAARKNKTEGSPMPQGYNQNFGGGSFPVQPVALSQNLQSRRQEAQRQYQMRLQLQQQQLAASNMVTQQRHQAGPMLGSLGLQPGMPMDRNPAHMQNPQAQRTQPEASIKNVSALVQQNGHGINAQDVELVEDDPLHYAKPTSKIPSDPKPVSSLGMKGFRQRVLDAQRRKKDTSERVPSGVSGVMEIAPQHLVTNPVARLPRHDRLILTPSEPTARRESSTGFVIARAAEQIEDVRSSSGTSGENVAPSNPHAESPSLRKTTGFDHAKLAPVRRDEITGIRVDKAKKEGKATKRVAEVEPEEGSFPQGGLKRQKVDAEQDRGTSEKTVVEERDLVKDVGQGLLGPLSAYSRGSMTIGDEPEDKQEEEEDIVDVLLDRWTVLPRDGIRA</sequence>
<evidence type="ECO:0000256" key="5">
    <source>
        <dbReference type="ARBA" id="ARBA00023242"/>
    </source>
</evidence>
<feature type="region of interest" description="Disordered" evidence="8">
    <location>
        <begin position="1598"/>
        <end position="1896"/>
    </location>
</feature>
<keyword evidence="5" id="KW-0539">Nucleus</keyword>
<feature type="region of interest" description="Disordered" evidence="8">
    <location>
        <begin position="2330"/>
        <end position="2356"/>
    </location>
</feature>